<sequence>MRAFSVLSAALLFFATALGISVTSPVEGAFWDASKSTQSVAWNSVSSDPNNFTISLVNMVVYPNTNVVLQQNVLTSSGSATVNAPSSGWPTGQGFQINFIQQNPTGTAILAQSQQFNITGTSTSFSSSVSPSRSSTSPSVNNQNTANGGLPSSSTDSSLPSQTDTTQGNTGGAMGLTVQMGYIAGFALVGALLA</sequence>
<feature type="domain" description="Yeast cell wall synthesis Kre9/Knh1-like N-terminal" evidence="4">
    <location>
        <begin position="25"/>
        <end position="118"/>
    </location>
</feature>
<organism evidence="5 6">
    <name type="scientific">Thelephora terrestris</name>
    <dbReference type="NCBI Taxonomy" id="56493"/>
    <lineage>
        <taxon>Eukaryota</taxon>
        <taxon>Fungi</taxon>
        <taxon>Dikarya</taxon>
        <taxon>Basidiomycota</taxon>
        <taxon>Agaricomycotina</taxon>
        <taxon>Agaricomycetes</taxon>
        <taxon>Thelephorales</taxon>
        <taxon>Thelephoraceae</taxon>
        <taxon>Thelephora</taxon>
    </lineage>
</organism>
<reference evidence="5" key="1">
    <citation type="journal article" date="2020" name="Nat. Commun.">
        <title>Large-scale genome sequencing of mycorrhizal fungi provides insights into the early evolution of symbiotic traits.</title>
        <authorList>
            <person name="Miyauchi S."/>
            <person name="Kiss E."/>
            <person name="Kuo A."/>
            <person name="Drula E."/>
            <person name="Kohler A."/>
            <person name="Sanchez-Garcia M."/>
            <person name="Morin E."/>
            <person name="Andreopoulos B."/>
            <person name="Barry K.W."/>
            <person name="Bonito G."/>
            <person name="Buee M."/>
            <person name="Carver A."/>
            <person name="Chen C."/>
            <person name="Cichocki N."/>
            <person name="Clum A."/>
            <person name="Culley D."/>
            <person name="Crous P.W."/>
            <person name="Fauchery L."/>
            <person name="Girlanda M."/>
            <person name="Hayes R.D."/>
            <person name="Keri Z."/>
            <person name="LaButti K."/>
            <person name="Lipzen A."/>
            <person name="Lombard V."/>
            <person name="Magnuson J."/>
            <person name="Maillard F."/>
            <person name="Murat C."/>
            <person name="Nolan M."/>
            <person name="Ohm R.A."/>
            <person name="Pangilinan J."/>
            <person name="Pereira M.F."/>
            <person name="Perotto S."/>
            <person name="Peter M."/>
            <person name="Pfister S."/>
            <person name="Riley R."/>
            <person name="Sitrit Y."/>
            <person name="Stielow J.B."/>
            <person name="Szollosi G."/>
            <person name="Zifcakova L."/>
            <person name="Stursova M."/>
            <person name="Spatafora J.W."/>
            <person name="Tedersoo L."/>
            <person name="Vaario L.M."/>
            <person name="Yamada A."/>
            <person name="Yan M."/>
            <person name="Wang P."/>
            <person name="Xu J."/>
            <person name="Bruns T."/>
            <person name="Baldrian P."/>
            <person name="Vilgalys R."/>
            <person name="Dunand C."/>
            <person name="Henrissat B."/>
            <person name="Grigoriev I.V."/>
            <person name="Hibbett D."/>
            <person name="Nagy L.G."/>
            <person name="Martin F.M."/>
        </authorList>
    </citation>
    <scope>NUCLEOTIDE SEQUENCE</scope>
    <source>
        <strain evidence="5">UH-Tt-Lm1</strain>
    </source>
</reference>
<reference evidence="5" key="2">
    <citation type="submission" date="2020-11" db="EMBL/GenBank/DDBJ databases">
        <authorList>
            <consortium name="DOE Joint Genome Institute"/>
            <person name="Kuo A."/>
            <person name="Miyauchi S."/>
            <person name="Kiss E."/>
            <person name="Drula E."/>
            <person name="Kohler A."/>
            <person name="Sanchez-Garcia M."/>
            <person name="Andreopoulos B."/>
            <person name="Barry K.W."/>
            <person name="Bonito G."/>
            <person name="Buee M."/>
            <person name="Carver A."/>
            <person name="Chen C."/>
            <person name="Cichocki N."/>
            <person name="Clum A."/>
            <person name="Culley D."/>
            <person name="Crous P.W."/>
            <person name="Fauchery L."/>
            <person name="Girlanda M."/>
            <person name="Hayes R."/>
            <person name="Keri Z."/>
            <person name="Labutti K."/>
            <person name="Lipzen A."/>
            <person name="Lombard V."/>
            <person name="Magnuson J."/>
            <person name="Maillard F."/>
            <person name="Morin E."/>
            <person name="Murat C."/>
            <person name="Nolan M."/>
            <person name="Ohm R."/>
            <person name="Pangilinan J."/>
            <person name="Pereira M."/>
            <person name="Perotto S."/>
            <person name="Peter M."/>
            <person name="Riley R."/>
            <person name="Sitrit Y."/>
            <person name="Stielow B."/>
            <person name="Szollosi G."/>
            <person name="Zifcakova L."/>
            <person name="Stursova M."/>
            <person name="Spatafora J.W."/>
            <person name="Tedersoo L."/>
            <person name="Vaario L.-M."/>
            <person name="Yamada A."/>
            <person name="Yan M."/>
            <person name="Wang P."/>
            <person name="Xu J."/>
            <person name="Bruns T."/>
            <person name="Baldrian P."/>
            <person name="Vilgalys R."/>
            <person name="Henrissat B."/>
            <person name="Grigoriev I.V."/>
            <person name="Hibbett D."/>
            <person name="Nagy L.G."/>
            <person name="Martin F.M."/>
        </authorList>
    </citation>
    <scope>NUCLEOTIDE SEQUENCE</scope>
    <source>
        <strain evidence="5">UH-Tt-Lm1</strain>
    </source>
</reference>
<feature type="compositionally biased region" description="Low complexity" evidence="2">
    <location>
        <begin position="150"/>
        <end position="167"/>
    </location>
</feature>
<comment type="caution">
    <text evidence="5">The sequence shown here is derived from an EMBL/GenBank/DDBJ whole genome shotgun (WGS) entry which is preliminary data.</text>
</comment>
<evidence type="ECO:0000256" key="2">
    <source>
        <dbReference type="SAM" id="MobiDB-lite"/>
    </source>
</evidence>
<dbReference type="InterPro" id="IPR018466">
    <property type="entry name" value="Kre9/Knh1-like_N"/>
</dbReference>
<protein>
    <recommendedName>
        <fullName evidence="4">Yeast cell wall synthesis Kre9/Knh1-like N-terminal domain-containing protein</fullName>
    </recommendedName>
</protein>
<dbReference type="Proteomes" id="UP000736335">
    <property type="component" value="Unassembled WGS sequence"/>
</dbReference>
<evidence type="ECO:0000256" key="3">
    <source>
        <dbReference type="SAM" id="SignalP"/>
    </source>
</evidence>
<feature type="compositionally biased region" description="Low complexity" evidence="2">
    <location>
        <begin position="122"/>
        <end position="140"/>
    </location>
</feature>
<dbReference type="PANTHER" id="PTHR35185:SF1">
    <property type="entry name" value="UPF0619 GPI-ANCHORED MEMBRANE PROTEIN C1322.10"/>
    <property type="match status" value="1"/>
</dbReference>
<evidence type="ECO:0000256" key="1">
    <source>
        <dbReference type="ARBA" id="ARBA00022729"/>
    </source>
</evidence>
<keyword evidence="6" id="KW-1185">Reference proteome</keyword>
<evidence type="ECO:0000259" key="4">
    <source>
        <dbReference type="Pfam" id="PF10342"/>
    </source>
</evidence>
<dbReference type="PANTHER" id="PTHR35185">
    <property type="entry name" value="SERINE/THREONINE-RICH PROTEIN ADG2-RELATED"/>
    <property type="match status" value="1"/>
</dbReference>
<dbReference type="OrthoDB" id="5316007at2759"/>
<accession>A0A9P6LAH3</accession>
<evidence type="ECO:0000313" key="5">
    <source>
        <dbReference type="EMBL" id="KAF9789780.1"/>
    </source>
</evidence>
<proteinExistence type="predicted"/>
<feature type="signal peptide" evidence="3">
    <location>
        <begin position="1"/>
        <end position="19"/>
    </location>
</feature>
<dbReference type="EMBL" id="WIUZ02000003">
    <property type="protein sequence ID" value="KAF9789780.1"/>
    <property type="molecule type" value="Genomic_DNA"/>
</dbReference>
<gene>
    <name evidence="5" type="ORF">BJ322DRAFT_1044150</name>
</gene>
<keyword evidence="1 3" id="KW-0732">Signal</keyword>
<dbReference type="Pfam" id="PF10342">
    <property type="entry name" value="Kre9_KNH"/>
    <property type="match status" value="1"/>
</dbReference>
<dbReference type="AlphaFoldDB" id="A0A9P6LAH3"/>
<feature type="region of interest" description="Disordered" evidence="2">
    <location>
        <begin position="122"/>
        <end position="170"/>
    </location>
</feature>
<evidence type="ECO:0000313" key="6">
    <source>
        <dbReference type="Proteomes" id="UP000736335"/>
    </source>
</evidence>
<dbReference type="InterPro" id="IPR052479">
    <property type="entry name" value="GPI-anchor_Adhesion_Reg"/>
</dbReference>
<feature type="chain" id="PRO_5040245162" description="Yeast cell wall synthesis Kre9/Knh1-like N-terminal domain-containing protein" evidence="3">
    <location>
        <begin position="20"/>
        <end position="194"/>
    </location>
</feature>
<name>A0A9P6LAH3_9AGAM</name>